<gene>
    <name evidence="2" type="ORF">SAMN05421780_10459</name>
</gene>
<dbReference type="Pfam" id="PF04101">
    <property type="entry name" value="Glyco_tran_28_C"/>
    <property type="match status" value="1"/>
</dbReference>
<evidence type="ECO:0000313" key="2">
    <source>
        <dbReference type="EMBL" id="SFC26337.1"/>
    </source>
</evidence>
<dbReference type="SUPFAM" id="SSF53756">
    <property type="entry name" value="UDP-Glycosyltransferase/glycogen phosphorylase"/>
    <property type="match status" value="1"/>
</dbReference>
<dbReference type="PANTHER" id="PTHR21015">
    <property type="entry name" value="UDP-N-ACETYLGLUCOSAMINE--N-ACETYLMURAMYL-(PENTAPEPTIDE) PYROPHOSPHORYL-UNDECAPRENOL N-ACETYLGLUCOSAMINE TRANSFERASE 1"/>
    <property type="match status" value="1"/>
</dbReference>
<dbReference type="GO" id="GO:0016758">
    <property type="term" value="F:hexosyltransferase activity"/>
    <property type="evidence" value="ECO:0007669"/>
    <property type="project" value="InterPro"/>
</dbReference>
<dbReference type="EMBL" id="FOLE01000004">
    <property type="protein sequence ID" value="SFC26337.1"/>
    <property type="molecule type" value="Genomic_DNA"/>
</dbReference>
<proteinExistence type="predicted"/>
<name>A0A1I1HQG9_9BACT</name>
<reference evidence="2 3" key="1">
    <citation type="submission" date="2016-10" db="EMBL/GenBank/DDBJ databases">
        <authorList>
            <person name="de Groot N.N."/>
        </authorList>
    </citation>
    <scope>NUCLEOTIDE SEQUENCE [LARGE SCALE GENOMIC DNA]</scope>
    <source>
        <strain evidence="2 3">DSM 6793</strain>
    </source>
</reference>
<dbReference type="Gene3D" id="3.40.50.2000">
    <property type="entry name" value="Glycogen Phosphorylase B"/>
    <property type="match status" value="1"/>
</dbReference>
<feature type="domain" description="Glycosyl transferase family 28 C-terminal" evidence="1">
    <location>
        <begin position="284"/>
        <end position="357"/>
    </location>
</feature>
<evidence type="ECO:0000313" key="3">
    <source>
        <dbReference type="Proteomes" id="UP000199514"/>
    </source>
</evidence>
<keyword evidence="2" id="KW-0808">Transferase</keyword>
<sequence length="394" mass="44399">MTATTTITEITPKRRIRAVFYAVNGLGLGHLTRLIALCRAMQAQNPLLDALFITTSEADNLLNKYGIPYVHLPSKNLASQSGSLTYRRLARLYSAVVNPVFDVFQPNILVVDTMVTGSMQDLLNVLRFGNFFKVYVHRARKLEAYEDYTIQAQRFYDLVLTPHYRDTEVIPMPAGFNVPLYWSGPLMLTHRHEAHTRQIVRTRFGIQEHEKLVLISLGGGGDDTNPQTLDFLLRMLAPIPDIKLLFAEGLLRKEAYQGLGNVLVTSEYPVSRLLDGVDFAFASAGYNTFHELLYFGVPTMFVPKLRGYDDQVLRATRAADKGACLVAVEDENFEAIAQQHLGVLLDNEKRQHIAQAACQYVPENHVQEAADAIWQAWQLWDNPLPQEPISPQEG</sequence>
<accession>A0A1I1HQG9</accession>
<protein>
    <submittedName>
        <fullName evidence="2">Predicted glycosyl transferase</fullName>
    </submittedName>
</protein>
<dbReference type="Proteomes" id="UP000199514">
    <property type="component" value="Unassembled WGS sequence"/>
</dbReference>
<evidence type="ECO:0000259" key="1">
    <source>
        <dbReference type="Pfam" id="PF04101"/>
    </source>
</evidence>
<dbReference type="STRING" id="927664.SAMN05421780_10459"/>
<keyword evidence="3" id="KW-1185">Reference proteome</keyword>
<organism evidence="2 3">
    <name type="scientific">Flexibacter flexilis DSM 6793</name>
    <dbReference type="NCBI Taxonomy" id="927664"/>
    <lineage>
        <taxon>Bacteria</taxon>
        <taxon>Pseudomonadati</taxon>
        <taxon>Bacteroidota</taxon>
        <taxon>Cytophagia</taxon>
        <taxon>Cytophagales</taxon>
        <taxon>Flexibacteraceae</taxon>
        <taxon>Flexibacter</taxon>
    </lineage>
</organism>
<dbReference type="AlphaFoldDB" id="A0A1I1HQG9"/>
<dbReference type="InterPro" id="IPR007235">
    <property type="entry name" value="Glyco_trans_28_C"/>
</dbReference>
<dbReference type="PANTHER" id="PTHR21015:SF22">
    <property type="entry name" value="GLYCOSYLTRANSFERASE"/>
    <property type="match status" value="1"/>
</dbReference>